<comment type="caution">
    <text evidence="5">The sequence shown here is derived from an EMBL/GenBank/DDBJ whole genome shotgun (WGS) entry which is preliminary data.</text>
</comment>
<evidence type="ECO:0008006" key="7">
    <source>
        <dbReference type="Google" id="ProtNLM"/>
    </source>
</evidence>
<feature type="region of interest" description="Disordered" evidence="1">
    <location>
        <begin position="692"/>
        <end position="755"/>
    </location>
</feature>
<dbReference type="GO" id="GO:0000776">
    <property type="term" value="C:kinetochore"/>
    <property type="evidence" value="ECO:0007669"/>
    <property type="project" value="TreeGrafter"/>
</dbReference>
<organism evidence="5 6">
    <name type="scientific">Chiloscyllium punctatum</name>
    <name type="common">Brownbanded bambooshark</name>
    <name type="synonym">Hemiscyllium punctatum</name>
    <dbReference type="NCBI Taxonomy" id="137246"/>
    <lineage>
        <taxon>Eukaryota</taxon>
        <taxon>Metazoa</taxon>
        <taxon>Chordata</taxon>
        <taxon>Craniata</taxon>
        <taxon>Vertebrata</taxon>
        <taxon>Chondrichthyes</taxon>
        <taxon>Elasmobranchii</taxon>
        <taxon>Galeomorphii</taxon>
        <taxon>Galeoidea</taxon>
        <taxon>Orectolobiformes</taxon>
        <taxon>Hemiscylliidae</taxon>
        <taxon>Chiloscyllium</taxon>
    </lineage>
</organism>
<evidence type="ECO:0000259" key="4">
    <source>
        <dbReference type="Pfam" id="PF14920"/>
    </source>
</evidence>
<dbReference type="Pfam" id="PF14918">
    <property type="entry name" value="MTBP_N"/>
    <property type="match status" value="1"/>
</dbReference>
<dbReference type="Pfam" id="PF14920">
    <property type="entry name" value="MTBP_C"/>
    <property type="match status" value="1"/>
</dbReference>
<feature type="domain" description="DM2" evidence="2">
    <location>
        <begin position="1"/>
        <end position="251"/>
    </location>
</feature>
<accession>A0A401SK85</accession>
<protein>
    <recommendedName>
        <fullName evidence="7">MDM2 binding protein</fullName>
    </recommendedName>
</protein>
<evidence type="ECO:0000313" key="5">
    <source>
        <dbReference type="EMBL" id="GCC30804.1"/>
    </source>
</evidence>
<dbReference type="STRING" id="137246.A0A401SK85"/>
<name>A0A401SK85_CHIPU</name>
<feature type="domain" description="DM2" evidence="3">
    <location>
        <begin position="279"/>
        <end position="614"/>
    </location>
</feature>
<dbReference type="EMBL" id="BEZZ01000326">
    <property type="protein sequence ID" value="GCC30804.1"/>
    <property type="molecule type" value="Genomic_DNA"/>
</dbReference>
<reference evidence="5 6" key="1">
    <citation type="journal article" date="2018" name="Nat. Ecol. Evol.">
        <title>Shark genomes provide insights into elasmobranch evolution and the origin of vertebrates.</title>
        <authorList>
            <person name="Hara Y"/>
            <person name="Yamaguchi K"/>
            <person name="Onimaru K"/>
            <person name="Kadota M"/>
            <person name="Koyanagi M"/>
            <person name="Keeley SD"/>
            <person name="Tatsumi K"/>
            <person name="Tanaka K"/>
            <person name="Motone F"/>
            <person name="Kageyama Y"/>
            <person name="Nozu R"/>
            <person name="Adachi N"/>
            <person name="Nishimura O"/>
            <person name="Nakagawa R"/>
            <person name="Tanegashima C"/>
            <person name="Kiyatake I"/>
            <person name="Matsumoto R"/>
            <person name="Murakumo K"/>
            <person name="Nishida K"/>
            <person name="Terakita A"/>
            <person name="Kuratani S"/>
            <person name="Sato K"/>
            <person name="Hyodo S Kuraku.S."/>
        </authorList>
    </citation>
    <scope>NUCLEOTIDE SEQUENCE [LARGE SCALE GENOMIC DNA]</scope>
</reference>
<dbReference type="InterPro" id="IPR029421">
    <property type="entry name" value="MTBP_N"/>
</dbReference>
<dbReference type="GO" id="GO:0031396">
    <property type="term" value="P:regulation of protein ubiquitination"/>
    <property type="evidence" value="ECO:0007669"/>
    <property type="project" value="InterPro"/>
</dbReference>
<dbReference type="Pfam" id="PF14919">
    <property type="entry name" value="MTBP_mid"/>
    <property type="match status" value="1"/>
</dbReference>
<dbReference type="GO" id="GO:0007089">
    <property type="term" value="P:traversing start control point of mitotic cell cycle"/>
    <property type="evidence" value="ECO:0007669"/>
    <property type="project" value="TreeGrafter"/>
</dbReference>
<evidence type="ECO:0000256" key="1">
    <source>
        <dbReference type="SAM" id="MobiDB-lite"/>
    </source>
</evidence>
<feature type="domain" description="MDN2-binding protein C-terminal" evidence="4">
    <location>
        <begin position="618"/>
        <end position="868"/>
    </location>
</feature>
<keyword evidence="6" id="KW-1185">Reference proteome</keyword>
<feature type="compositionally biased region" description="Polar residues" evidence="1">
    <location>
        <begin position="739"/>
        <end position="755"/>
    </location>
</feature>
<evidence type="ECO:0000259" key="2">
    <source>
        <dbReference type="Pfam" id="PF14918"/>
    </source>
</evidence>
<dbReference type="InterPro" id="IPR029420">
    <property type="entry name" value="MTBP_central"/>
</dbReference>
<dbReference type="PANTHER" id="PTHR14382">
    <property type="entry name" value="MDM2-BINDING PROTEIN"/>
    <property type="match status" value="1"/>
</dbReference>
<dbReference type="Proteomes" id="UP000287033">
    <property type="component" value="Unassembled WGS sequence"/>
</dbReference>
<gene>
    <name evidence="5" type="ORF">chiPu_0009258</name>
</gene>
<dbReference type="InterPro" id="IPR029418">
    <property type="entry name" value="MTBP_C"/>
</dbReference>
<dbReference type="PANTHER" id="PTHR14382:SF1">
    <property type="entry name" value="MDM2-BINDING PROTEIN"/>
    <property type="match status" value="1"/>
</dbReference>
<proteinExistence type="predicted"/>
<dbReference type="OMA" id="HFYGEQI"/>
<dbReference type="InterPro" id="IPR039061">
    <property type="entry name" value="MTBP"/>
</dbReference>
<dbReference type="GO" id="GO:0034501">
    <property type="term" value="P:protein localization to kinetochore"/>
    <property type="evidence" value="ECO:0007669"/>
    <property type="project" value="TreeGrafter"/>
</dbReference>
<sequence length="878" mass="99037">MDRYVLLVVWNYRGDQGQDEEFSELTAIKRVYELLRKNASISSNSRLTLFPACSISGGPTPQKWFFAIQAIHGFSQFCSPEWDEIGSSEEDRDCEEPLPVLIEECLNSINSYEEEDSDVKEPPSLSELFEEAAEGLHQLADKLPPPGKGLLDLILLVSNHGVPRLKDWLPVVGALKHLREWHSAEIIIAVKNGKCWQKISENLGATVVNPENVENMIDPLLIWRGDIHIKERKFASEVMFPGFCLKAGTQNIFNYLKSSNTSFEDASMTSRTTDAKGETFYYYKPVLEFVQLVALSDLPSYFRSGIEFEFTLSRSKAQGKSKQLLNQLSSLQGKVGALFNLSCTVSSTQIPPANQYSTRKWKDYMARKPKCINVPEIEMKGEVCSYYLMVQSNCRGGCKAILIHSANQINGAAAIAIVNGILEERLEDKEGEECDVAELLGAMPYLTEDQLVDREKKLAQVQTLALREFLKSRQISKMPLLIPINELKALLTLVREQYFGQYDRNLPSNILGNVCQRQEEAIKCTETDNSTLSPSQWPERSVLEHYENLERIRQKSRVGSMLTSSSETLLGLKDSQRLLPVQLDAKELLKYFTPEGFPVAELQPLQIQRGENEFPLTPEMTLQKLKGLPFEKATECHYHGVEYCLDNSRALENDIRFGKLQSRLIRYETNTTCSREQCPVIYGLSPLSSPAVLSEPGSVPDGEALQNDQKNTGGTGQKHTSRKVESFHLSKRLSKSKSTESLNSQYSLRTSQEAGNNSVAGLREHGQRLAAVSTSSKEPNSQIQRIATKACHESVKKESRSQKHKRMLKEVVAKVLENNGISKKHKSFLSCSQRLFKISMLYLKDLKTSRGLHEEMKKTANNNVRQVIDWVLEKTDVK</sequence>
<evidence type="ECO:0000259" key="3">
    <source>
        <dbReference type="Pfam" id="PF14919"/>
    </source>
</evidence>
<dbReference type="AlphaFoldDB" id="A0A401SK85"/>
<dbReference type="OrthoDB" id="8633268at2759"/>
<evidence type="ECO:0000313" key="6">
    <source>
        <dbReference type="Proteomes" id="UP000287033"/>
    </source>
</evidence>